<dbReference type="SUPFAM" id="SSF52954">
    <property type="entry name" value="Class II aaRS ABD-related"/>
    <property type="match status" value="1"/>
</dbReference>
<dbReference type="GO" id="GO:0000049">
    <property type="term" value="F:tRNA binding"/>
    <property type="evidence" value="ECO:0007669"/>
    <property type="project" value="UniProtKB-KW"/>
</dbReference>
<dbReference type="PANTHER" id="PTHR11451">
    <property type="entry name" value="THREONINE-TRNA LIGASE"/>
    <property type="match status" value="1"/>
</dbReference>
<keyword evidence="5 13" id="KW-0479">Metal-binding</keyword>
<protein>
    <recommendedName>
        <fullName evidence="13">Threonine--tRNA ligase</fullName>
        <ecNumber evidence="13">6.1.1.3</ecNumber>
    </recommendedName>
    <alternativeName>
        <fullName evidence="13">Threonyl-tRNA synthetase</fullName>
        <shortName evidence="13">ThrRS</shortName>
    </alternativeName>
</protein>
<keyword evidence="3 13" id="KW-0820">tRNA-binding</keyword>
<evidence type="ECO:0000259" key="15">
    <source>
        <dbReference type="PROSITE" id="PS51880"/>
    </source>
</evidence>
<dbReference type="InterPro" id="IPR012675">
    <property type="entry name" value="Beta-grasp_dom_sf"/>
</dbReference>
<dbReference type="InterPro" id="IPR004154">
    <property type="entry name" value="Anticodon-bd"/>
</dbReference>
<keyword evidence="4 13" id="KW-0436">Ligase</keyword>
<evidence type="ECO:0000313" key="17">
    <source>
        <dbReference type="Proteomes" id="UP000245872"/>
    </source>
</evidence>
<feature type="binding site" evidence="13">
    <location>
        <position position="336"/>
    </location>
    <ligand>
        <name>Zn(2+)</name>
        <dbReference type="ChEBI" id="CHEBI:29105"/>
        <note>catalytic</note>
    </ligand>
</feature>
<evidence type="ECO:0000256" key="2">
    <source>
        <dbReference type="ARBA" id="ARBA00022490"/>
    </source>
</evidence>
<dbReference type="KEGG" id="cher:DK880_00988"/>
<evidence type="ECO:0000256" key="1">
    <source>
        <dbReference type="ARBA" id="ARBA00008226"/>
    </source>
</evidence>
<dbReference type="NCBIfam" id="TIGR00418">
    <property type="entry name" value="thrS"/>
    <property type="match status" value="1"/>
</dbReference>
<dbReference type="InterPro" id="IPR012947">
    <property type="entry name" value="tRNA_SAD"/>
</dbReference>
<dbReference type="AlphaFoldDB" id="A0A2Z3LID1"/>
<evidence type="ECO:0000256" key="13">
    <source>
        <dbReference type="HAMAP-Rule" id="MF_00184"/>
    </source>
</evidence>
<dbReference type="InterPro" id="IPR018163">
    <property type="entry name" value="Thr/Ala-tRNA-synth_IIc_edit"/>
</dbReference>
<dbReference type="Proteomes" id="UP000245872">
    <property type="component" value="Chromosome"/>
</dbReference>
<dbReference type="SMART" id="SM00863">
    <property type="entry name" value="tRNA_SAD"/>
    <property type="match status" value="1"/>
</dbReference>
<accession>A0A2Z3LID1</accession>
<dbReference type="CDD" id="cd01667">
    <property type="entry name" value="TGS_ThrRS"/>
    <property type="match status" value="1"/>
</dbReference>
<comment type="subcellular location">
    <subcellularLocation>
        <location evidence="13">Cytoplasm</location>
    </subcellularLocation>
</comment>
<comment type="similarity">
    <text evidence="1 13">Belongs to the class-II aminoacyl-tRNA synthetase family.</text>
</comment>
<keyword evidence="8 13" id="KW-0067">ATP-binding</keyword>
<keyword evidence="9 13" id="KW-0694">RNA-binding</keyword>
<dbReference type="Gene3D" id="3.40.50.800">
    <property type="entry name" value="Anticodon-binding domain"/>
    <property type="match status" value="1"/>
</dbReference>
<name>A0A2Z3LID1_9BACT</name>
<comment type="catalytic activity">
    <reaction evidence="12 13">
        <text>tRNA(Thr) + L-threonine + ATP = L-threonyl-tRNA(Thr) + AMP + diphosphate + H(+)</text>
        <dbReference type="Rhea" id="RHEA:24624"/>
        <dbReference type="Rhea" id="RHEA-COMP:9670"/>
        <dbReference type="Rhea" id="RHEA-COMP:9704"/>
        <dbReference type="ChEBI" id="CHEBI:15378"/>
        <dbReference type="ChEBI" id="CHEBI:30616"/>
        <dbReference type="ChEBI" id="CHEBI:33019"/>
        <dbReference type="ChEBI" id="CHEBI:57926"/>
        <dbReference type="ChEBI" id="CHEBI:78442"/>
        <dbReference type="ChEBI" id="CHEBI:78534"/>
        <dbReference type="ChEBI" id="CHEBI:456215"/>
        <dbReference type="EC" id="6.1.1.3"/>
    </reaction>
</comment>
<evidence type="ECO:0000256" key="4">
    <source>
        <dbReference type="ARBA" id="ARBA00022598"/>
    </source>
</evidence>
<dbReference type="FunFam" id="3.30.54.20:FF:000002">
    <property type="entry name" value="Threonine--tRNA ligase"/>
    <property type="match status" value="1"/>
</dbReference>
<dbReference type="Pfam" id="PF07973">
    <property type="entry name" value="tRNA_SAD"/>
    <property type="match status" value="1"/>
</dbReference>
<dbReference type="InterPro" id="IPR004095">
    <property type="entry name" value="TGS"/>
</dbReference>
<dbReference type="FunFam" id="3.30.930.10:FF:000002">
    <property type="entry name" value="Threonine--tRNA ligase"/>
    <property type="match status" value="1"/>
</dbReference>
<dbReference type="PROSITE" id="PS51880">
    <property type="entry name" value="TGS"/>
    <property type="match status" value="1"/>
</dbReference>
<dbReference type="Gene3D" id="3.30.54.20">
    <property type="match status" value="1"/>
</dbReference>
<dbReference type="SUPFAM" id="SSF55681">
    <property type="entry name" value="Class II aaRS and biotin synthetases"/>
    <property type="match status" value="1"/>
</dbReference>
<feature type="binding site" evidence="13">
    <location>
        <position position="516"/>
    </location>
    <ligand>
        <name>Zn(2+)</name>
        <dbReference type="ChEBI" id="CHEBI:29105"/>
        <note>catalytic</note>
    </ligand>
</feature>
<comment type="cofactor">
    <cofactor evidence="13">
        <name>Zn(2+)</name>
        <dbReference type="ChEBI" id="CHEBI:29105"/>
    </cofactor>
    <text evidence="13">Binds 1 zinc ion per subunit.</text>
</comment>
<dbReference type="Pfam" id="PF00587">
    <property type="entry name" value="tRNA-synt_2b"/>
    <property type="match status" value="1"/>
</dbReference>
<evidence type="ECO:0000256" key="3">
    <source>
        <dbReference type="ARBA" id="ARBA00022555"/>
    </source>
</evidence>
<dbReference type="GO" id="GO:0046872">
    <property type="term" value="F:metal ion binding"/>
    <property type="evidence" value="ECO:0007669"/>
    <property type="project" value="UniProtKB-KW"/>
</dbReference>
<evidence type="ECO:0000256" key="10">
    <source>
        <dbReference type="ARBA" id="ARBA00022917"/>
    </source>
</evidence>
<evidence type="ECO:0000259" key="14">
    <source>
        <dbReference type="PROSITE" id="PS50862"/>
    </source>
</evidence>
<dbReference type="InterPro" id="IPR006195">
    <property type="entry name" value="aa-tRNA-synth_II"/>
</dbReference>
<proteinExistence type="inferred from homology"/>
<gene>
    <name evidence="13 16" type="primary">thrS</name>
    <name evidence="16" type="ORF">DK880_00988</name>
</gene>
<keyword evidence="10 13" id="KW-0648">Protein biosynthesis</keyword>
<dbReference type="RefSeq" id="WP_109997656.1">
    <property type="nucleotide sequence ID" value="NZ_CP029619.1"/>
</dbReference>
<dbReference type="HAMAP" id="MF_00184">
    <property type="entry name" value="Thr_tRNA_synth"/>
    <property type="match status" value="1"/>
</dbReference>
<sequence>MVTILIDVNGEQLSFPKGSTGLQIARRIGLLPDMLGLTVNDVVYDITRSIEEDATIRFLTWEDALGKQLFWHSAAHLLAAALESLYPTVQLGMGPPIEQGFYYDVDLGNDTATTLDTTLIEEKMLALAQRGDAFIRRAVSKQEAIAFFKEKGNGYKLELIEGLEEGRITFYQLGDFIDLCKGPHLPHSGWIKAVKILTIAGAYWRGNIHNKQLTRIYGIAFPEQKALAAFLALRAEAARRSHQKIGKELKLFTFSEKVGLGLPLWLPKGALLYDILVQFLKKEQIKRGYQPVCTPHIGHKALYLTSGHYEKYQEDCFQPIHTAEVEETYLLKPMNCPHHCEIYSSAARSYKELPLRLAEFGTVYRYERHGALHGLTRTRCFTQDDAHIFCRLDQVKDEFSAVIDLVLHVFNILHFTDYKAQLSFRDPKQDKYIGSLADWSLAEQAIQEVVTAKGLQATTVLGEAAFYGPKVDFMVKDALGRNWQLGTVQLDYQLPIRFDLTYIGTDGQKYRPVMIHRAPFGSLERLIAILIEHTAGNFPFWLAPEQVALLPLSDTYATYATTLYRLLLEREIRSVLDLRNETIGKKIREAALQKIPYILVVGEKEVETGYVSVRKQNKQISMLWDDFITQVCSEANLPS</sequence>
<feature type="domain" description="TGS" evidence="15">
    <location>
        <begin position="1"/>
        <end position="60"/>
    </location>
</feature>
<dbReference type="EMBL" id="CP029619">
    <property type="protein sequence ID" value="AWN82285.1"/>
    <property type="molecule type" value="Genomic_DNA"/>
</dbReference>
<dbReference type="PANTHER" id="PTHR11451:SF44">
    <property type="entry name" value="THREONINE--TRNA LIGASE, CHLOROPLASTIC_MITOCHONDRIAL 2"/>
    <property type="match status" value="1"/>
</dbReference>
<dbReference type="SUPFAM" id="SSF55186">
    <property type="entry name" value="ThrRS/AlaRS common domain"/>
    <property type="match status" value="1"/>
</dbReference>
<keyword evidence="6 13" id="KW-0547">Nucleotide-binding</keyword>
<dbReference type="InterPro" id="IPR036621">
    <property type="entry name" value="Anticodon-bd_dom_sf"/>
</dbReference>
<dbReference type="InterPro" id="IPR047246">
    <property type="entry name" value="ThrRS_anticodon"/>
</dbReference>
<dbReference type="OrthoDB" id="9802304at2"/>
<dbReference type="Gene3D" id="3.30.980.10">
    <property type="entry name" value="Threonyl-trna Synthetase, Chain A, domain 2"/>
    <property type="match status" value="1"/>
</dbReference>
<evidence type="ECO:0000256" key="9">
    <source>
        <dbReference type="ARBA" id="ARBA00022884"/>
    </source>
</evidence>
<dbReference type="InterPro" id="IPR002314">
    <property type="entry name" value="aa-tRNA-synt_IIb"/>
</dbReference>
<dbReference type="SUPFAM" id="SSF81271">
    <property type="entry name" value="TGS-like"/>
    <property type="match status" value="1"/>
</dbReference>
<dbReference type="Gene3D" id="3.30.930.10">
    <property type="entry name" value="Bira Bifunctional Protein, Domain 2"/>
    <property type="match status" value="1"/>
</dbReference>
<evidence type="ECO:0000256" key="12">
    <source>
        <dbReference type="ARBA" id="ARBA00049515"/>
    </source>
</evidence>
<dbReference type="Pfam" id="PF03129">
    <property type="entry name" value="HGTP_anticodon"/>
    <property type="match status" value="1"/>
</dbReference>
<keyword evidence="2 13" id="KW-0963">Cytoplasm</keyword>
<dbReference type="FunFam" id="3.30.980.10:FF:000005">
    <property type="entry name" value="Threonyl-tRNA synthetase, mitochondrial"/>
    <property type="match status" value="1"/>
</dbReference>
<dbReference type="GO" id="GO:0004829">
    <property type="term" value="F:threonine-tRNA ligase activity"/>
    <property type="evidence" value="ECO:0007669"/>
    <property type="project" value="UniProtKB-UniRule"/>
</dbReference>
<evidence type="ECO:0000256" key="7">
    <source>
        <dbReference type="ARBA" id="ARBA00022833"/>
    </source>
</evidence>
<evidence type="ECO:0000256" key="6">
    <source>
        <dbReference type="ARBA" id="ARBA00022741"/>
    </source>
</evidence>
<comment type="subunit">
    <text evidence="13">Homodimer.</text>
</comment>
<dbReference type="PROSITE" id="PS50862">
    <property type="entry name" value="AA_TRNA_LIGASE_II"/>
    <property type="match status" value="1"/>
</dbReference>
<organism evidence="16 17">
    <name type="scientific">Candidatus Cardinium hertigii</name>
    <dbReference type="NCBI Taxonomy" id="247481"/>
    <lineage>
        <taxon>Bacteria</taxon>
        <taxon>Pseudomonadati</taxon>
        <taxon>Bacteroidota</taxon>
        <taxon>Cytophagia</taxon>
        <taxon>Cytophagales</taxon>
        <taxon>Amoebophilaceae</taxon>
        <taxon>Candidatus Cardinium</taxon>
    </lineage>
</organism>
<dbReference type="FunFam" id="3.40.50.800:FF:000001">
    <property type="entry name" value="Threonine--tRNA ligase"/>
    <property type="match status" value="1"/>
</dbReference>
<dbReference type="GO" id="GO:0005524">
    <property type="term" value="F:ATP binding"/>
    <property type="evidence" value="ECO:0007669"/>
    <property type="project" value="UniProtKB-UniRule"/>
</dbReference>
<evidence type="ECO:0000256" key="5">
    <source>
        <dbReference type="ARBA" id="ARBA00022723"/>
    </source>
</evidence>
<feature type="binding site" evidence="13">
    <location>
        <position position="387"/>
    </location>
    <ligand>
        <name>Zn(2+)</name>
        <dbReference type="ChEBI" id="CHEBI:29105"/>
        <note>catalytic</note>
    </ligand>
</feature>
<dbReference type="InterPro" id="IPR012676">
    <property type="entry name" value="TGS-like"/>
</dbReference>
<dbReference type="PRINTS" id="PR01047">
    <property type="entry name" value="TRNASYNTHTHR"/>
</dbReference>
<keyword evidence="11 13" id="KW-0030">Aminoacyl-tRNA synthetase</keyword>
<dbReference type="GO" id="GO:0005737">
    <property type="term" value="C:cytoplasm"/>
    <property type="evidence" value="ECO:0007669"/>
    <property type="project" value="UniProtKB-SubCell"/>
</dbReference>
<dbReference type="GO" id="GO:0006435">
    <property type="term" value="P:threonyl-tRNA aminoacylation"/>
    <property type="evidence" value="ECO:0007669"/>
    <property type="project" value="UniProtKB-UniRule"/>
</dbReference>
<dbReference type="EC" id="6.1.1.3" evidence="13"/>
<dbReference type="InterPro" id="IPR033728">
    <property type="entry name" value="ThrRS_core"/>
</dbReference>
<keyword evidence="7 13" id="KW-0862">Zinc</keyword>
<dbReference type="Gene3D" id="3.10.20.30">
    <property type="match status" value="1"/>
</dbReference>
<dbReference type="CDD" id="cd00771">
    <property type="entry name" value="ThrRS_core"/>
    <property type="match status" value="1"/>
</dbReference>
<feature type="domain" description="Aminoacyl-transfer RNA synthetases class-II family profile" evidence="14">
    <location>
        <begin position="267"/>
        <end position="551"/>
    </location>
</feature>
<dbReference type="CDD" id="cd00860">
    <property type="entry name" value="ThrRS_anticodon"/>
    <property type="match status" value="1"/>
</dbReference>
<reference evidence="16 17" key="1">
    <citation type="submission" date="2018-05" db="EMBL/GenBank/DDBJ databases">
        <title>Candidatus Cardinium hertigii Genome Assembly.</title>
        <authorList>
            <person name="Showmaker K.C."/>
            <person name="Walden K.O."/>
            <person name="Fields C.J."/>
            <person name="Lambert K.N."/>
            <person name="Hudson M.E."/>
        </authorList>
    </citation>
    <scope>NUCLEOTIDE SEQUENCE [LARGE SCALE GENOMIC DNA]</scope>
    <source>
        <strain evidence="17">cHgTN10</strain>
    </source>
</reference>
<evidence type="ECO:0000256" key="11">
    <source>
        <dbReference type="ARBA" id="ARBA00023146"/>
    </source>
</evidence>
<evidence type="ECO:0000313" key="16">
    <source>
        <dbReference type="EMBL" id="AWN82285.1"/>
    </source>
</evidence>
<keyword evidence="17" id="KW-1185">Reference proteome</keyword>
<dbReference type="InterPro" id="IPR002320">
    <property type="entry name" value="Thr-tRNA-ligase_IIa"/>
</dbReference>
<dbReference type="InterPro" id="IPR045864">
    <property type="entry name" value="aa-tRNA-synth_II/BPL/LPL"/>
</dbReference>
<evidence type="ECO:0000256" key="8">
    <source>
        <dbReference type="ARBA" id="ARBA00022840"/>
    </source>
</evidence>
<comment type="caution">
    <text evidence="13">Lacks conserved residue(s) required for the propagation of feature annotation.</text>
</comment>